<evidence type="ECO:0000256" key="3">
    <source>
        <dbReference type="ARBA" id="ARBA00022833"/>
    </source>
</evidence>
<feature type="binding site" evidence="4">
    <location>
        <position position="18"/>
    </location>
    <ligand>
        <name>Zn(2+)</name>
        <dbReference type="ChEBI" id="CHEBI:29105"/>
    </ligand>
</feature>
<evidence type="ECO:0000256" key="2">
    <source>
        <dbReference type="ARBA" id="ARBA00022723"/>
    </source>
</evidence>
<sequence>MPALGLPKPQTLIITCADPRILPEKFLDLGPSMSNTVNERRETSGILTVSLEIVGPLIIRNVCGHVAPAMEDIVSLDYLLHFRDILIIQHTDCGALMIKNEHIHNYIRKELPEAKDVEKLKFGGIIDITQSVKDDLAILRATPLIRKELQEHSYGVILDIKTGIMTEV</sequence>
<evidence type="ECO:0000256" key="4">
    <source>
        <dbReference type="PIRSR" id="PIRSR601765-1"/>
    </source>
</evidence>
<dbReference type="EMBL" id="KN832880">
    <property type="protein sequence ID" value="KIM98447.1"/>
    <property type="molecule type" value="Genomic_DNA"/>
</dbReference>
<feature type="binding site" evidence="4">
    <location>
        <position position="93"/>
    </location>
    <ligand>
        <name>Zn(2+)</name>
        <dbReference type="ChEBI" id="CHEBI:29105"/>
    </ligand>
</feature>
<dbReference type="PANTHER" id="PTHR43175:SF3">
    <property type="entry name" value="CARBON DISULFIDE HYDROLASE"/>
    <property type="match status" value="1"/>
</dbReference>
<reference evidence="5 6" key="1">
    <citation type="submission" date="2014-04" db="EMBL/GenBank/DDBJ databases">
        <authorList>
            <consortium name="DOE Joint Genome Institute"/>
            <person name="Kuo A."/>
            <person name="Martino E."/>
            <person name="Perotto S."/>
            <person name="Kohler A."/>
            <person name="Nagy L.G."/>
            <person name="Floudas D."/>
            <person name="Copeland A."/>
            <person name="Barry K.W."/>
            <person name="Cichocki N."/>
            <person name="Veneault-Fourrey C."/>
            <person name="LaButti K."/>
            <person name="Lindquist E.A."/>
            <person name="Lipzen A."/>
            <person name="Lundell T."/>
            <person name="Morin E."/>
            <person name="Murat C."/>
            <person name="Sun H."/>
            <person name="Tunlid A."/>
            <person name="Henrissat B."/>
            <person name="Grigoriev I.V."/>
            <person name="Hibbett D.S."/>
            <person name="Martin F."/>
            <person name="Nordberg H.P."/>
            <person name="Cantor M.N."/>
            <person name="Hua S.X."/>
        </authorList>
    </citation>
    <scope>NUCLEOTIDE SEQUENCE [LARGE SCALE GENOMIC DNA]</scope>
    <source>
        <strain evidence="5 6">Zn</strain>
    </source>
</reference>
<keyword evidence="6" id="KW-1185">Reference proteome</keyword>
<dbReference type="InParanoid" id="A0A0C3D938"/>
<evidence type="ECO:0000256" key="1">
    <source>
        <dbReference type="ARBA" id="ARBA00006217"/>
    </source>
</evidence>
<dbReference type="InterPro" id="IPR036874">
    <property type="entry name" value="Carbonic_anhydrase_sf"/>
</dbReference>
<organism evidence="5 6">
    <name type="scientific">Oidiodendron maius (strain Zn)</name>
    <dbReference type="NCBI Taxonomy" id="913774"/>
    <lineage>
        <taxon>Eukaryota</taxon>
        <taxon>Fungi</taxon>
        <taxon>Dikarya</taxon>
        <taxon>Ascomycota</taxon>
        <taxon>Pezizomycotina</taxon>
        <taxon>Leotiomycetes</taxon>
        <taxon>Leotiomycetes incertae sedis</taxon>
        <taxon>Myxotrichaceae</taxon>
        <taxon>Oidiodendron</taxon>
    </lineage>
</organism>
<dbReference type="PANTHER" id="PTHR43175">
    <property type="entry name" value="CARBONIC ANHYDRASE"/>
    <property type="match status" value="1"/>
</dbReference>
<dbReference type="OrthoDB" id="10248475at2759"/>
<feature type="binding site" evidence="4">
    <location>
        <position position="90"/>
    </location>
    <ligand>
        <name>Zn(2+)</name>
        <dbReference type="ChEBI" id="CHEBI:29105"/>
    </ligand>
</feature>
<reference evidence="6" key="2">
    <citation type="submission" date="2015-01" db="EMBL/GenBank/DDBJ databases">
        <title>Evolutionary Origins and Diversification of the Mycorrhizal Mutualists.</title>
        <authorList>
            <consortium name="DOE Joint Genome Institute"/>
            <consortium name="Mycorrhizal Genomics Consortium"/>
            <person name="Kohler A."/>
            <person name="Kuo A."/>
            <person name="Nagy L.G."/>
            <person name="Floudas D."/>
            <person name="Copeland A."/>
            <person name="Barry K.W."/>
            <person name="Cichocki N."/>
            <person name="Veneault-Fourrey C."/>
            <person name="LaButti K."/>
            <person name="Lindquist E.A."/>
            <person name="Lipzen A."/>
            <person name="Lundell T."/>
            <person name="Morin E."/>
            <person name="Murat C."/>
            <person name="Riley R."/>
            <person name="Ohm R."/>
            <person name="Sun H."/>
            <person name="Tunlid A."/>
            <person name="Henrissat B."/>
            <person name="Grigoriev I.V."/>
            <person name="Hibbett D.S."/>
            <person name="Martin F."/>
        </authorList>
    </citation>
    <scope>NUCLEOTIDE SEQUENCE [LARGE SCALE GENOMIC DNA]</scope>
    <source>
        <strain evidence="6">Zn</strain>
    </source>
</reference>
<dbReference type="SMART" id="SM00947">
    <property type="entry name" value="Pro_CA"/>
    <property type="match status" value="1"/>
</dbReference>
<evidence type="ECO:0000313" key="6">
    <source>
        <dbReference type="Proteomes" id="UP000054321"/>
    </source>
</evidence>
<name>A0A0C3D938_OIDMZ</name>
<evidence type="ECO:0000313" key="5">
    <source>
        <dbReference type="EMBL" id="KIM98447.1"/>
    </source>
</evidence>
<comment type="similarity">
    <text evidence="1">Belongs to the beta-class carbonic anhydrase family.</text>
</comment>
<dbReference type="AlphaFoldDB" id="A0A0C3D938"/>
<dbReference type="STRING" id="913774.A0A0C3D938"/>
<dbReference type="InterPro" id="IPR001765">
    <property type="entry name" value="Carbonic_anhydrase"/>
</dbReference>
<dbReference type="Proteomes" id="UP000054321">
    <property type="component" value="Unassembled WGS sequence"/>
</dbReference>
<accession>A0A0C3D938</accession>
<dbReference type="GO" id="GO:0008270">
    <property type="term" value="F:zinc ion binding"/>
    <property type="evidence" value="ECO:0007669"/>
    <property type="project" value="InterPro"/>
</dbReference>
<protein>
    <recommendedName>
        <fullName evidence="7">Carbonic anhydrase</fullName>
    </recommendedName>
</protein>
<dbReference type="HOGENOM" id="CLU_084253_4_1_1"/>
<gene>
    <name evidence="5" type="ORF">OIDMADRAFT_56809</name>
</gene>
<dbReference type="Gene3D" id="3.40.1050.10">
    <property type="entry name" value="Carbonic anhydrase"/>
    <property type="match status" value="1"/>
</dbReference>
<dbReference type="SUPFAM" id="SSF53056">
    <property type="entry name" value="beta-carbonic anhydrase, cab"/>
    <property type="match status" value="1"/>
</dbReference>
<feature type="binding site" evidence="4">
    <location>
        <position position="16"/>
    </location>
    <ligand>
        <name>Zn(2+)</name>
        <dbReference type="ChEBI" id="CHEBI:29105"/>
    </ligand>
</feature>
<evidence type="ECO:0008006" key="7">
    <source>
        <dbReference type="Google" id="ProtNLM"/>
    </source>
</evidence>
<proteinExistence type="inferred from homology"/>
<keyword evidence="2 4" id="KW-0479">Metal-binding</keyword>
<comment type="cofactor">
    <cofactor evidence="4">
        <name>Zn(2+)</name>
        <dbReference type="ChEBI" id="CHEBI:29105"/>
    </cofactor>
    <text evidence="4">Binds 1 zinc ion per subunit.</text>
</comment>
<keyword evidence="3 4" id="KW-0862">Zinc</keyword>
<dbReference type="GO" id="GO:0004089">
    <property type="term" value="F:carbonate dehydratase activity"/>
    <property type="evidence" value="ECO:0007669"/>
    <property type="project" value="InterPro"/>
</dbReference>